<gene>
    <name evidence="2" type="ORF">GIB67_007592</name>
</gene>
<evidence type="ECO:0000313" key="2">
    <source>
        <dbReference type="EMBL" id="KAF6160951.1"/>
    </source>
</evidence>
<accession>A0A7J7N179</accession>
<name>A0A7J7N179_9MAGN</name>
<organism evidence="2 3">
    <name type="scientific">Kingdonia uniflora</name>
    <dbReference type="NCBI Taxonomy" id="39325"/>
    <lineage>
        <taxon>Eukaryota</taxon>
        <taxon>Viridiplantae</taxon>
        <taxon>Streptophyta</taxon>
        <taxon>Embryophyta</taxon>
        <taxon>Tracheophyta</taxon>
        <taxon>Spermatophyta</taxon>
        <taxon>Magnoliopsida</taxon>
        <taxon>Ranunculales</taxon>
        <taxon>Circaeasteraceae</taxon>
        <taxon>Kingdonia</taxon>
    </lineage>
</organism>
<dbReference type="AlphaFoldDB" id="A0A7J7N179"/>
<keyword evidence="3" id="KW-1185">Reference proteome</keyword>
<proteinExistence type="predicted"/>
<dbReference type="EMBL" id="JACGCM010001144">
    <property type="protein sequence ID" value="KAF6160951.1"/>
    <property type="molecule type" value="Genomic_DNA"/>
</dbReference>
<feature type="region of interest" description="Disordered" evidence="1">
    <location>
        <begin position="187"/>
        <end position="225"/>
    </location>
</feature>
<dbReference type="Proteomes" id="UP000541444">
    <property type="component" value="Unassembled WGS sequence"/>
</dbReference>
<evidence type="ECO:0000256" key="1">
    <source>
        <dbReference type="SAM" id="MobiDB-lite"/>
    </source>
</evidence>
<reference evidence="2 3" key="1">
    <citation type="journal article" date="2020" name="IScience">
        <title>Genome Sequencing of the Endangered Kingdonia uniflora (Circaeasteraceae, Ranunculales) Reveals Potential Mechanisms of Evolutionary Specialization.</title>
        <authorList>
            <person name="Sun Y."/>
            <person name="Deng T."/>
            <person name="Zhang A."/>
            <person name="Moore M.J."/>
            <person name="Landis J.B."/>
            <person name="Lin N."/>
            <person name="Zhang H."/>
            <person name="Zhang X."/>
            <person name="Huang J."/>
            <person name="Zhang X."/>
            <person name="Sun H."/>
            <person name="Wang H."/>
        </authorList>
    </citation>
    <scope>NUCLEOTIDE SEQUENCE [LARGE SCALE GENOMIC DNA]</scope>
    <source>
        <strain evidence="2">TB1705</strain>
        <tissue evidence="2">Leaf</tissue>
    </source>
</reference>
<protein>
    <submittedName>
        <fullName evidence="2">Uncharacterized protein</fullName>
    </submittedName>
</protein>
<feature type="compositionally biased region" description="Low complexity" evidence="1">
    <location>
        <begin position="202"/>
        <end position="214"/>
    </location>
</feature>
<comment type="caution">
    <text evidence="2">The sequence shown here is derived from an EMBL/GenBank/DDBJ whole genome shotgun (WGS) entry which is preliminary data.</text>
</comment>
<evidence type="ECO:0000313" key="3">
    <source>
        <dbReference type="Proteomes" id="UP000541444"/>
    </source>
</evidence>
<sequence length="225" mass="25470">MSPHIRPVSLHEMRQAGFLDYEQFVVGEERENYALYWAEQILEVGHLLIDSQRMGNIDLFGPTALKAGITPMVVTLASAHSLSQDLSLRGEPEGPDLGWHMEWTGRCEMFPIHRLRDAPPMSSSYGAVELWHLTHGMWRLFLVESARDNQRLQELTDENVTLRRHLDSVDDQLHAHDLRLRRGCDVQVVPLPHGGGSRTRQRGSGPRSRGGSTSRRGRGTGDDYE</sequence>